<feature type="transmembrane region" description="Helical" evidence="2">
    <location>
        <begin position="329"/>
        <end position="353"/>
    </location>
</feature>
<feature type="transmembrane region" description="Helical" evidence="2">
    <location>
        <begin position="379"/>
        <end position="400"/>
    </location>
</feature>
<feature type="transmembrane region" description="Helical" evidence="2">
    <location>
        <begin position="476"/>
        <end position="499"/>
    </location>
</feature>
<keyword evidence="2" id="KW-0812">Transmembrane</keyword>
<protein>
    <submittedName>
        <fullName evidence="3">Uncharacterized protein</fullName>
    </submittedName>
</protein>
<evidence type="ECO:0000313" key="3">
    <source>
        <dbReference type="EMBL" id="PNH01042.1"/>
    </source>
</evidence>
<feature type="transmembrane region" description="Helical" evidence="2">
    <location>
        <begin position="20"/>
        <end position="39"/>
    </location>
</feature>
<keyword evidence="2" id="KW-1133">Transmembrane helix</keyword>
<comment type="caution">
    <text evidence="3">The sequence shown here is derived from an EMBL/GenBank/DDBJ whole genome shotgun (WGS) entry which is preliminary data.</text>
</comment>
<feature type="non-terminal residue" evidence="3">
    <location>
        <position position="536"/>
    </location>
</feature>
<reference evidence="3 4" key="1">
    <citation type="journal article" date="2017" name="Mol. Biol. Evol.">
        <title>The 4-celled Tetrabaena socialis nuclear genome reveals the essential components for genetic control of cell number at the origin of multicellularity in the volvocine lineage.</title>
        <authorList>
            <person name="Featherston J."/>
            <person name="Arakaki Y."/>
            <person name="Hanschen E.R."/>
            <person name="Ferris P.J."/>
            <person name="Michod R.E."/>
            <person name="Olson B.J.S.C."/>
            <person name="Nozaki H."/>
            <person name="Durand P.M."/>
        </authorList>
    </citation>
    <scope>NUCLEOTIDE SEQUENCE [LARGE SCALE GENOMIC DNA]</scope>
    <source>
        <strain evidence="3 4">NIES-571</strain>
    </source>
</reference>
<feature type="transmembrane region" description="Helical" evidence="2">
    <location>
        <begin position="511"/>
        <end position="531"/>
    </location>
</feature>
<feature type="transmembrane region" description="Helical" evidence="2">
    <location>
        <begin position="421"/>
        <end position="440"/>
    </location>
</feature>
<dbReference type="OrthoDB" id="10262936at2759"/>
<keyword evidence="4" id="KW-1185">Reference proteome</keyword>
<feature type="transmembrane region" description="Helical" evidence="2">
    <location>
        <begin position="67"/>
        <end position="90"/>
    </location>
</feature>
<evidence type="ECO:0000313" key="4">
    <source>
        <dbReference type="Proteomes" id="UP000236333"/>
    </source>
</evidence>
<dbReference type="InterPro" id="IPR011435">
    <property type="entry name" value="UmpAB"/>
</dbReference>
<feature type="region of interest" description="Disordered" evidence="1">
    <location>
        <begin position="157"/>
        <end position="188"/>
    </location>
</feature>
<evidence type="ECO:0000256" key="1">
    <source>
        <dbReference type="SAM" id="MobiDB-lite"/>
    </source>
</evidence>
<feature type="compositionally biased region" description="Low complexity" evidence="1">
    <location>
        <begin position="264"/>
        <end position="273"/>
    </location>
</feature>
<proteinExistence type="predicted"/>
<dbReference type="EMBL" id="PGGS01001039">
    <property type="protein sequence ID" value="PNH01042.1"/>
    <property type="molecule type" value="Genomic_DNA"/>
</dbReference>
<name>A0A2J7ZL99_9CHLO</name>
<feature type="compositionally biased region" description="Low complexity" evidence="1">
    <location>
        <begin position="231"/>
        <end position="240"/>
    </location>
</feature>
<sequence length="536" mass="56171">MQWGNPDLAPLLGLAWDCGAVTTGPVTVPILLAMGIGVMGSQRQKRLAQAALQNAVDTNTGQTLEGFGVVTLASLFPVLAVEIMGIMISVTKTPQDIIMFSKDATSNSPVDKSPTREVIFAIRAIMPLICALLLIVIFLIREPLPALSVYTVPPNVTGPDDSTHRNDFSNGSNGGMPPQKGKDDLAGTSMPLTIATSATEGDVAASDGSNDNNASTTKPPKVPVGEGGETAAADPAALAPHPHPPALVIASPAAEPPVSLYDQHQMQAAAQEQQQHRPRRNSIDRQQTPHPRKMRRSSGCEDNDDLEANAVVVMVDGMRVHEPWYVKHGALIVGIIMSQAGMIMFNIGLTYGFTALGDQAGTLLPAAYLEIDGEPLSPYYSYVGGIVLVMAVAWSLGFLATRAEPALRVLGRTVEHLSNGAFSASMLIYAVSVGVGTGMAVGSTKILFGVPLIYIILVKYAIACSITLISEEDFTAIAWDSAGVTTGPVTVPFVLSLGIGFSKATGATEGFGILTAASVSPIISVLLTNLLKKPAK</sequence>
<evidence type="ECO:0000256" key="2">
    <source>
        <dbReference type="SAM" id="Phobius"/>
    </source>
</evidence>
<organism evidence="3 4">
    <name type="scientific">Tetrabaena socialis</name>
    <dbReference type="NCBI Taxonomy" id="47790"/>
    <lineage>
        <taxon>Eukaryota</taxon>
        <taxon>Viridiplantae</taxon>
        <taxon>Chlorophyta</taxon>
        <taxon>core chlorophytes</taxon>
        <taxon>Chlorophyceae</taxon>
        <taxon>CS clade</taxon>
        <taxon>Chlamydomonadales</taxon>
        <taxon>Tetrabaenaceae</taxon>
        <taxon>Tetrabaena</taxon>
    </lineage>
</organism>
<feature type="transmembrane region" description="Helical" evidence="2">
    <location>
        <begin position="118"/>
        <end position="140"/>
    </location>
</feature>
<feature type="transmembrane region" description="Helical" evidence="2">
    <location>
        <begin position="446"/>
        <end position="469"/>
    </location>
</feature>
<dbReference type="Pfam" id="PF07556">
    <property type="entry name" value="DUF1538"/>
    <property type="match status" value="2"/>
</dbReference>
<accession>A0A2J7ZL99</accession>
<dbReference type="Proteomes" id="UP000236333">
    <property type="component" value="Unassembled WGS sequence"/>
</dbReference>
<feature type="region of interest" description="Disordered" evidence="1">
    <location>
        <begin position="201"/>
        <end position="249"/>
    </location>
</feature>
<keyword evidence="2" id="KW-0472">Membrane</keyword>
<feature type="region of interest" description="Disordered" evidence="1">
    <location>
        <begin position="264"/>
        <end position="302"/>
    </location>
</feature>
<feature type="compositionally biased region" description="Polar residues" evidence="1">
    <location>
        <begin position="207"/>
        <end position="218"/>
    </location>
</feature>
<gene>
    <name evidence="3" type="ORF">TSOC_013096</name>
</gene>
<dbReference type="AlphaFoldDB" id="A0A2J7ZL99"/>